<dbReference type="PROSITE" id="PS00178">
    <property type="entry name" value="AA_TRNA_LIGASE_I"/>
    <property type="match status" value="1"/>
</dbReference>
<feature type="binding site" evidence="16">
    <location>
        <position position="158"/>
    </location>
    <ligand>
        <name>Zn(2+)</name>
        <dbReference type="ChEBI" id="CHEBI:29105"/>
    </ligand>
</feature>
<evidence type="ECO:0000256" key="1">
    <source>
        <dbReference type="ARBA" id="ARBA00003314"/>
    </source>
</evidence>
<dbReference type="Gene3D" id="2.40.50.140">
    <property type="entry name" value="Nucleic acid-binding proteins"/>
    <property type="match status" value="1"/>
</dbReference>
<dbReference type="InterPro" id="IPR001412">
    <property type="entry name" value="aa-tRNA-synth_I_CS"/>
</dbReference>
<keyword evidence="12 16" id="KW-0694">RNA-binding</keyword>
<dbReference type="InterPro" id="IPR015413">
    <property type="entry name" value="Methionyl/Leucyl_tRNA_Synth"/>
</dbReference>
<feature type="domain" description="TRNA-binding" evidence="17">
    <location>
        <begin position="577"/>
        <end position="677"/>
    </location>
</feature>
<keyword evidence="10 16" id="KW-0862">Zinc</keyword>
<comment type="catalytic activity">
    <reaction evidence="15 16">
        <text>tRNA(Met) + L-methionine + ATP = L-methionyl-tRNA(Met) + AMP + diphosphate</text>
        <dbReference type="Rhea" id="RHEA:13481"/>
        <dbReference type="Rhea" id="RHEA-COMP:9667"/>
        <dbReference type="Rhea" id="RHEA-COMP:9698"/>
        <dbReference type="ChEBI" id="CHEBI:30616"/>
        <dbReference type="ChEBI" id="CHEBI:33019"/>
        <dbReference type="ChEBI" id="CHEBI:57844"/>
        <dbReference type="ChEBI" id="CHEBI:78442"/>
        <dbReference type="ChEBI" id="CHEBI:78530"/>
        <dbReference type="ChEBI" id="CHEBI:456215"/>
        <dbReference type="EC" id="6.1.1.10"/>
    </reaction>
</comment>
<evidence type="ECO:0000256" key="6">
    <source>
        <dbReference type="ARBA" id="ARBA00022555"/>
    </source>
</evidence>
<gene>
    <name evidence="16 18" type="primary">metG</name>
    <name evidence="18" type="ORF">LO80_04180</name>
</gene>
<dbReference type="InterPro" id="IPR033911">
    <property type="entry name" value="MetRS_core"/>
</dbReference>
<evidence type="ECO:0000256" key="11">
    <source>
        <dbReference type="ARBA" id="ARBA00022840"/>
    </source>
</evidence>
<feature type="binding site" evidence="16">
    <location>
        <position position="145"/>
    </location>
    <ligand>
        <name>Zn(2+)</name>
        <dbReference type="ChEBI" id="CHEBI:29105"/>
    </ligand>
</feature>
<dbReference type="KEGG" id="frf:LO80_04180"/>
<comment type="similarity">
    <text evidence="3 16">Belongs to the class-I aminoacyl-tRNA synthetase family. MetG type 1 subfamily.</text>
</comment>
<evidence type="ECO:0000256" key="7">
    <source>
        <dbReference type="ARBA" id="ARBA00022598"/>
    </source>
</evidence>
<keyword evidence="14 16" id="KW-0030">Aminoacyl-tRNA synthetase</keyword>
<dbReference type="InterPro" id="IPR029038">
    <property type="entry name" value="MetRS_Zn"/>
</dbReference>
<evidence type="ECO:0000256" key="15">
    <source>
        <dbReference type="ARBA" id="ARBA00047364"/>
    </source>
</evidence>
<dbReference type="Pfam" id="PF09334">
    <property type="entry name" value="tRNA-synt_1g"/>
    <property type="match status" value="1"/>
</dbReference>
<dbReference type="STRING" id="1547445.LO80_04180"/>
<dbReference type="AlphaFoldDB" id="A0A097ENV5"/>
<keyword evidence="9 16" id="KW-0547">Nucleotide-binding</keyword>
<dbReference type="HAMAP" id="MF_00098">
    <property type="entry name" value="Met_tRNA_synth_type1"/>
    <property type="match status" value="1"/>
</dbReference>
<dbReference type="FunFam" id="1.10.730.10:FF:000005">
    <property type="entry name" value="Methionine--tRNA ligase"/>
    <property type="match status" value="1"/>
</dbReference>
<dbReference type="PROSITE" id="PS50886">
    <property type="entry name" value="TRBD"/>
    <property type="match status" value="1"/>
</dbReference>
<dbReference type="EMBL" id="CP009574">
    <property type="protein sequence ID" value="AIT09244.1"/>
    <property type="molecule type" value="Genomic_DNA"/>
</dbReference>
<reference evidence="18 19" key="1">
    <citation type="submission" date="2014-10" db="EMBL/GenBank/DDBJ databases">
        <title>Whole genome sequence of Francisella endociliophora strain FSC1006, isolated from a laboratory culture of the marine ciliate Euplotes raikovi.</title>
        <authorList>
            <person name="Granberg M."/>
            <person name="Backman S."/>
            <person name="Lundmark E."/>
            <person name="Nilsson E."/>
            <person name="Karlsson E."/>
            <person name="Thelaus J."/>
            <person name="Ohrman C."/>
            <person name="Larkeryd A."/>
            <person name="Stenberg P."/>
        </authorList>
    </citation>
    <scope>NUCLEOTIDE SEQUENCE [LARGE SCALE GENOMIC DNA]</scope>
    <source>
        <strain evidence="18 19">FSC1006</strain>
    </source>
</reference>
<dbReference type="InterPro" id="IPR009080">
    <property type="entry name" value="tRNAsynth_Ia_anticodon-bd"/>
</dbReference>
<sequence length="677" mass="76927">MRKILVTNALPYANGDLHLGHMLGYIQSDIWVRFQKLQGNQCIFVCGSDTHGTPIMLKAKNQGITPERLVEHYSKNHQKDFADFEVAFDNYHSTHNALNKEIVEDIYNKLNAQKLISKKEIAQAYDPEAKMFLPDRFVKGTCPKCKAEDQYGDSCEVCGATYDPTELINPKSVVSGKAPIKKDSEHFFFDLPALEKDIKNWIESNKSLQPEVANKLAEWFEQGLQSWDISRDAPYFGYPIPGTNEQKFFYVWLDAPMGYIASFKDYCNKNDVDFNEFWGDSSNDSELYHFIGKDIIYFHALFWPAILSSTGYKTPTSVFANGFLTVNGKKMSKSRGTFIQARTYLDSLEPSYLRYYFASRLTARIDDIDLNLEEFITKSNSDIVGKVVNIASRCAGFVYKKFDATLADEIFDKELEKEFAESHQAITEAFEKREFANAVRMIMSLADKANQFIDHHKPWQLAKEEGQEQKVHQVCSQGINMFKVLVSYLKPIVPSIVTKAEAFLNIEISNWNDAPTFLKNHKINKFKPLATRIEKEKVDKIIEDTKKMLEKEQPQKQPEPKKEESKLDIAEECSFDDFMKVDLRVAKIAEASHVEGADKLLKLILDLGGVTKQVFAGIKSAYNPEDLVGKHTVMVANLAPRKMKFGLSEGMVLAAGDGKGIYILEPHEGAQPGMRVK</sequence>
<dbReference type="CDD" id="cd07957">
    <property type="entry name" value="Anticodon_Ia_Met"/>
    <property type="match status" value="1"/>
</dbReference>
<evidence type="ECO:0000256" key="12">
    <source>
        <dbReference type="ARBA" id="ARBA00022884"/>
    </source>
</evidence>
<dbReference type="InterPro" id="IPR004495">
    <property type="entry name" value="Met-tRNA-synth_bsu_C"/>
</dbReference>
<dbReference type="OrthoDB" id="9810191at2"/>
<feature type="binding site" evidence="16">
    <location>
        <position position="142"/>
    </location>
    <ligand>
        <name>Zn(2+)</name>
        <dbReference type="ChEBI" id="CHEBI:29105"/>
    </ligand>
</feature>
<evidence type="ECO:0000256" key="3">
    <source>
        <dbReference type="ARBA" id="ARBA00008258"/>
    </source>
</evidence>
<dbReference type="RefSeq" id="WP_040008836.1">
    <property type="nucleotide sequence ID" value="NZ_CP009574.1"/>
</dbReference>
<dbReference type="NCBIfam" id="NF001100">
    <property type="entry name" value="PRK00133.1"/>
    <property type="match status" value="1"/>
</dbReference>
<keyword evidence="5 16" id="KW-0963">Cytoplasm</keyword>
<keyword evidence="13 16" id="KW-0648">Protein biosynthesis</keyword>
<evidence type="ECO:0000256" key="10">
    <source>
        <dbReference type="ARBA" id="ARBA00022833"/>
    </source>
</evidence>
<evidence type="ECO:0000256" key="14">
    <source>
        <dbReference type="ARBA" id="ARBA00023146"/>
    </source>
</evidence>
<evidence type="ECO:0000256" key="4">
    <source>
        <dbReference type="ARBA" id="ARBA00011738"/>
    </source>
</evidence>
<comment type="subcellular location">
    <subcellularLocation>
        <location evidence="2 16">Cytoplasm</location>
    </subcellularLocation>
</comment>
<accession>A0A097ENV5</accession>
<keyword evidence="11 16" id="KW-0067">ATP-binding</keyword>
<comment type="subunit">
    <text evidence="4 16">Homodimer.</text>
</comment>
<dbReference type="InterPro" id="IPR014729">
    <property type="entry name" value="Rossmann-like_a/b/a_fold"/>
</dbReference>
<dbReference type="HOGENOM" id="CLU_009710_7_0_6"/>
<evidence type="ECO:0000256" key="8">
    <source>
        <dbReference type="ARBA" id="ARBA00022723"/>
    </source>
</evidence>
<keyword evidence="8 16" id="KW-0479">Metal-binding</keyword>
<dbReference type="PANTHER" id="PTHR45765">
    <property type="entry name" value="METHIONINE--TRNA LIGASE"/>
    <property type="match status" value="1"/>
</dbReference>
<dbReference type="EC" id="6.1.1.10" evidence="16"/>
<keyword evidence="6 16" id="KW-0820">tRNA-binding</keyword>
<dbReference type="SUPFAM" id="SSF47323">
    <property type="entry name" value="Anticodon-binding domain of a subclass of class I aminoacyl-tRNA synthetases"/>
    <property type="match status" value="1"/>
</dbReference>
<dbReference type="SUPFAM" id="SSF50249">
    <property type="entry name" value="Nucleic acid-binding proteins"/>
    <property type="match status" value="1"/>
</dbReference>
<dbReference type="Gene3D" id="1.10.730.10">
    <property type="entry name" value="Isoleucyl-tRNA Synthetase, Domain 1"/>
    <property type="match status" value="1"/>
</dbReference>
<proteinExistence type="inferred from homology"/>
<evidence type="ECO:0000256" key="2">
    <source>
        <dbReference type="ARBA" id="ARBA00004496"/>
    </source>
</evidence>
<comment type="cofactor">
    <cofactor evidence="16">
        <name>Zn(2+)</name>
        <dbReference type="ChEBI" id="CHEBI:29105"/>
    </cofactor>
    <text evidence="16">Binds 1 zinc ion per subunit.</text>
</comment>
<protein>
    <recommendedName>
        <fullName evidence="16">Methionine--tRNA ligase</fullName>
        <ecNumber evidence="16">6.1.1.10</ecNumber>
    </recommendedName>
    <alternativeName>
        <fullName evidence="16">Methionyl-tRNA synthetase</fullName>
        <shortName evidence="16">MetRS</shortName>
    </alternativeName>
</protein>
<dbReference type="Gene3D" id="2.20.28.20">
    <property type="entry name" value="Methionyl-tRNA synthetase, Zn-domain"/>
    <property type="match status" value="1"/>
</dbReference>
<evidence type="ECO:0000256" key="9">
    <source>
        <dbReference type="ARBA" id="ARBA00022741"/>
    </source>
</evidence>
<dbReference type="SUPFAM" id="SSF52374">
    <property type="entry name" value="Nucleotidylyl transferase"/>
    <property type="match status" value="1"/>
</dbReference>
<dbReference type="InterPro" id="IPR041872">
    <property type="entry name" value="Anticodon_Met"/>
</dbReference>
<evidence type="ECO:0000313" key="19">
    <source>
        <dbReference type="Proteomes" id="UP000029672"/>
    </source>
</evidence>
<feature type="binding site" evidence="16">
    <location>
        <position position="333"/>
    </location>
    <ligand>
        <name>ATP</name>
        <dbReference type="ChEBI" id="CHEBI:30616"/>
    </ligand>
</feature>
<evidence type="ECO:0000256" key="13">
    <source>
        <dbReference type="ARBA" id="ARBA00022917"/>
    </source>
</evidence>
<feature type="short sequence motif" description="'HIGH' region" evidence="16">
    <location>
        <begin position="11"/>
        <end position="21"/>
    </location>
</feature>
<keyword evidence="19" id="KW-1185">Reference proteome</keyword>
<feature type="binding site" evidence="16">
    <location>
        <position position="155"/>
    </location>
    <ligand>
        <name>Zn(2+)</name>
        <dbReference type="ChEBI" id="CHEBI:29105"/>
    </ligand>
</feature>
<dbReference type="Pfam" id="PF01588">
    <property type="entry name" value="tRNA_bind"/>
    <property type="match status" value="1"/>
</dbReference>
<dbReference type="PRINTS" id="PR01041">
    <property type="entry name" value="TRNASYNTHMET"/>
</dbReference>
<evidence type="ECO:0000313" key="18">
    <source>
        <dbReference type="EMBL" id="AIT09244.1"/>
    </source>
</evidence>
<dbReference type="GO" id="GO:0006431">
    <property type="term" value="P:methionyl-tRNA aminoacylation"/>
    <property type="evidence" value="ECO:0007669"/>
    <property type="project" value="UniProtKB-UniRule"/>
</dbReference>
<dbReference type="FunFam" id="2.20.28.20:FF:000001">
    <property type="entry name" value="Methionine--tRNA ligase"/>
    <property type="match status" value="1"/>
</dbReference>
<dbReference type="InterPro" id="IPR023458">
    <property type="entry name" value="Met-tRNA_ligase_1"/>
</dbReference>
<organism evidence="18 19">
    <name type="scientific">Candidatus Francisella endociliophora</name>
    <dbReference type="NCBI Taxonomy" id="653937"/>
    <lineage>
        <taxon>Bacteria</taxon>
        <taxon>Pseudomonadati</taxon>
        <taxon>Pseudomonadota</taxon>
        <taxon>Gammaproteobacteria</taxon>
        <taxon>Thiotrichales</taxon>
        <taxon>Francisellaceae</taxon>
        <taxon>Francisella</taxon>
    </lineage>
</organism>
<dbReference type="GO" id="GO:0000049">
    <property type="term" value="F:tRNA binding"/>
    <property type="evidence" value="ECO:0007669"/>
    <property type="project" value="UniProtKB-UniRule"/>
</dbReference>
<dbReference type="CDD" id="cd00814">
    <property type="entry name" value="MetRS_core"/>
    <property type="match status" value="1"/>
</dbReference>
<evidence type="ECO:0000259" key="17">
    <source>
        <dbReference type="PROSITE" id="PS50886"/>
    </source>
</evidence>
<dbReference type="Proteomes" id="UP000029672">
    <property type="component" value="Chromosome"/>
</dbReference>
<dbReference type="CDD" id="cd02800">
    <property type="entry name" value="tRNA_bind_EcMetRS_like"/>
    <property type="match status" value="1"/>
</dbReference>
<dbReference type="SUPFAM" id="SSF57770">
    <property type="entry name" value="Methionyl-tRNA synthetase (MetRS), Zn-domain"/>
    <property type="match status" value="1"/>
</dbReference>
<dbReference type="GO" id="GO:0004825">
    <property type="term" value="F:methionine-tRNA ligase activity"/>
    <property type="evidence" value="ECO:0007669"/>
    <property type="project" value="UniProtKB-UniRule"/>
</dbReference>
<dbReference type="eggNOG" id="COG0073">
    <property type="taxonomic scope" value="Bacteria"/>
</dbReference>
<dbReference type="NCBIfam" id="TIGR00398">
    <property type="entry name" value="metG"/>
    <property type="match status" value="1"/>
</dbReference>
<dbReference type="eggNOG" id="COG0143">
    <property type="taxonomic scope" value="Bacteria"/>
</dbReference>
<dbReference type="GO" id="GO:0046872">
    <property type="term" value="F:metal ion binding"/>
    <property type="evidence" value="ECO:0007669"/>
    <property type="project" value="UniProtKB-KW"/>
</dbReference>
<dbReference type="InterPro" id="IPR012340">
    <property type="entry name" value="NA-bd_OB-fold"/>
</dbReference>
<evidence type="ECO:0000256" key="16">
    <source>
        <dbReference type="HAMAP-Rule" id="MF_00098"/>
    </source>
</evidence>
<dbReference type="NCBIfam" id="TIGR00399">
    <property type="entry name" value="metG_C_term"/>
    <property type="match status" value="1"/>
</dbReference>
<dbReference type="FunFam" id="2.40.50.140:FF:000042">
    <property type="entry name" value="Methionine--tRNA ligase"/>
    <property type="match status" value="1"/>
</dbReference>
<dbReference type="Gene3D" id="3.40.50.620">
    <property type="entry name" value="HUPs"/>
    <property type="match status" value="1"/>
</dbReference>
<evidence type="ECO:0000256" key="5">
    <source>
        <dbReference type="ARBA" id="ARBA00022490"/>
    </source>
</evidence>
<dbReference type="InterPro" id="IPR014758">
    <property type="entry name" value="Met-tRNA_synth"/>
</dbReference>
<comment type="function">
    <text evidence="1 16">Is required not only for elongation of protein synthesis but also for the initiation of all mRNA translation through initiator tRNA(fMet) aminoacylation.</text>
</comment>
<dbReference type="GO" id="GO:0005829">
    <property type="term" value="C:cytosol"/>
    <property type="evidence" value="ECO:0007669"/>
    <property type="project" value="TreeGrafter"/>
</dbReference>
<dbReference type="PANTHER" id="PTHR45765:SF1">
    <property type="entry name" value="METHIONINE--TRNA LIGASE, CYTOPLASMIC"/>
    <property type="match status" value="1"/>
</dbReference>
<dbReference type="Pfam" id="PF19303">
    <property type="entry name" value="Anticodon_3"/>
    <property type="match status" value="1"/>
</dbReference>
<dbReference type="InterPro" id="IPR002547">
    <property type="entry name" value="tRNA-bd_dom"/>
</dbReference>
<name>A0A097ENV5_9GAMM</name>
<keyword evidence="7 16" id="KW-0436">Ligase</keyword>
<feature type="short sequence motif" description="'KMSKS' region" evidence="16">
    <location>
        <begin position="330"/>
        <end position="334"/>
    </location>
</feature>
<dbReference type="GO" id="GO:0005524">
    <property type="term" value="F:ATP binding"/>
    <property type="evidence" value="ECO:0007669"/>
    <property type="project" value="UniProtKB-UniRule"/>
</dbReference>